<gene>
    <name evidence="1" type="ORF">QAD02_002438</name>
</gene>
<evidence type="ECO:0000313" key="2">
    <source>
        <dbReference type="Proteomes" id="UP001239111"/>
    </source>
</evidence>
<reference evidence="1" key="1">
    <citation type="submission" date="2023-04" db="EMBL/GenBank/DDBJ databases">
        <title>A chromosome-level genome assembly of the parasitoid wasp Eretmocerus hayati.</title>
        <authorList>
            <person name="Zhong Y."/>
            <person name="Liu S."/>
            <person name="Liu Y."/>
        </authorList>
    </citation>
    <scope>NUCLEOTIDE SEQUENCE</scope>
    <source>
        <strain evidence="1">ZJU_SS_LIU_2023</strain>
    </source>
</reference>
<keyword evidence="2" id="KW-1185">Reference proteome</keyword>
<proteinExistence type="predicted"/>
<dbReference type="Proteomes" id="UP001239111">
    <property type="component" value="Chromosome 3"/>
</dbReference>
<comment type="caution">
    <text evidence="1">The sequence shown here is derived from an EMBL/GenBank/DDBJ whole genome shotgun (WGS) entry which is preliminary data.</text>
</comment>
<accession>A0ACC2NLK8</accession>
<evidence type="ECO:0000313" key="1">
    <source>
        <dbReference type="EMBL" id="KAJ8671179.1"/>
    </source>
</evidence>
<sequence length="169" mass="17620">MLFSSLVRYLTCFCVPRIGAATSAAVAASASTAPTCILDAVWSGSCCSTFRTISAEFAASISGRFCDEARIVCTRTGSSASQTDLMKDWSKGLPRRNISRSSCDGRYVVCVVVVLVAVAGYRTLLLNVGCAFESEDVDGQTCGLVRVNALADVDQTGGNVHGCIVAAAV</sequence>
<name>A0ACC2NLK8_9HYME</name>
<dbReference type="EMBL" id="CM056743">
    <property type="protein sequence ID" value="KAJ8671179.1"/>
    <property type="molecule type" value="Genomic_DNA"/>
</dbReference>
<protein>
    <submittedName>
        <fullName evidence="1">Uncharacterized protein</fullName>
    </submittedName>
</protein>
<organism evidence="1 2">
    <name type="scientific">Eretmocerus hayati</name>
    <dbReference type="NCBI Taxonomy" id="131215"/>
    <lineage>
        <taxon>Eukaryota</taxon>
        <taxon>Metazoa</taxon>
        <taxon>Ecdysozoa</taxon>
        <taxon>Arthropoda</taxon>
        <taxon>Hexapoda</taxon>
        <taxon>Insecta</taxon>
        <taxon>Pterygota</taxon>
        <taxon>Neoptera</taxon>
        <taxon>Endopterygota</taxon>
        <taxon>Hymenoptera</taxon>
        <taxon>Apocrita</taxon>
        <taxon>Proctotrupomorpha</taxon>
        <taxon>Chalcidoidea</taxon>
        <taxon>Aphelinidae</taxon>
        <taxon>Aphelininae</taxon>
        <taxon>Eretmocerus</taxon>
    </lineage>
</organism>